<organism evidence="7 8">
    <name type="scientific">Acinetobacter wuhouensis</name>
    <dbReference type="NCBI Taxonomy" id="1879050"/>
    <lineage>
        <taxon>Bacteria</taxon>
        <taxon>Pseudomonadati</taxon>
        <taxon>Pseudomonadota</taxon>
        <taxon>Gammaproteobacteria</taxon>
        <taxon>Moraxellales</taxon>
        <taxon>Moraxellaceae</taxon>
        <taxon>Acinetobacter</taxon>
    </lineage>
</organism>
<dbReference type="AlphaFoldDB" id="A0A3G2T5J9"/>
<protein>
    <submittedName>
        <fullName evidence="7">4,5-DOPA dioxygenase extradiol</fullName>
    </submittedName>
</protein>
<dbReference type="PANTHER" id="PTHR30096:SF0">
    <property type="entry name" value="4,5-DOPA DIOXYGENASE EXTRADIOL-LIKE PROTEIN"/>
    <property type="match status" value="1"/>
</dbReference>
<dbReference type="SUPFAM" id="SSF53213">
    <property type="entry name" value="LigB-like"/>
    <property type="match status" value="1"/>
</dbReference>
<evidence type="ECO:0000256" key="4">
    <source>
        <dbReference type="ARBA" id="ARBA00022833"/>
    </source>
</evidence>
<dbReference type="InterPro" id="IPR014436">
    <property type="entry name" value="Extradiol_dOase_DODA"/>
</dbReference>
<comment type="cofactor">
    <cofactor evidence="1">
        <name>Zn(2+)</name>
        <dbReference type="ChEBI" id="CHEBI:29105"/>
    </cofactor>
</comment>
<dbReference type="RefSeq" id="WP_087554135.1">
    <property type="nucleotide sequence ID" value="NZ_CP033133.1"/>
</dbReference>
<evidence type="ECO:0000313" key="7">
    <source>
        <dbReference type="EMBL" id="AYO55549.1"/>
    </source>
</evidence>
<dbReference type="PIRSF" id="PIRSF006157">
    <property type="entry name" value="Doxgns_DODA"/>
    <property type="match status" value="1"/>
</dbReference>
<accession>A0A3G2T5J9</accession>
<evidence type="ECO:0000259" key="6">
    <source>
        <dbReference type="Pfam" id="PF02900"/>
    </source>
</evidence>
<dbReference type="EMBL" id="CP033133">
    <property type="protein sequence ID" value="AYO55549.1"/>
    <property type="molecule type" value="Genomic_DNA"/>
</dbReference>
<dbReference type="Proteomes" id="UP000279962">
    <property type="component" value="Chromosome"/>
</dbReference>
<reference evidence="7 8" key="1">
    <citation type="submission" date="2018-10" db="EMBL/GenBank/DDBJ databases">
        <title>The complete genome of Acinetobacter wuhouensis strain WCHAW010062.</title>
        <authorList>
            <person name="Hu Y."/>
            <person name="Long H."/>
            <person name="Feng Y."/>
            <person name="Zong Z."/>
        </authorList>
    </citation>
    <scope>NUCLEOTIDE SEQUENCE [LARGE SCALE GENOMIC DNA]</scope>
    <source>
        <strain evidence="7 8">WCHAW010062</strain>
    </source>
</reference>
<name>A0A3G2T5J9_9GAMM</name>
<proteinExistence type="inferred from homology"/>
<gene>
    <name evidence="7" type="ORF">CDG68_18690</name>
</gene>
<dbReference type="Pfam" id="PF02900">
    <property type="entry name" value="LigB"/>
    <property type="match status" value="1"/>
</dbReference>
<dbReference type="Gene3D" id="3.40.830.10">
    <property type="entry name" value="LigB-like"/>
    <property type="match status" value="1"/>
</dbReference>
<feature type="domain" description="Extradiol ring-cleavage dioxygenase class III enzyme subunit B" evidence="6">
    <location>
        <begin position="48"/>
        <end position="264"/>
    </location>
</feature>
<dbReference type="PANTHER" id="PTHR30096">
    <property type="entry name" value="4,5-DOPA DIOXYGENASE EXTRADIOL-LIKE PROTEIN"/>
    <property type="match status" value="1"/>
</dbReference>
<evidence type="ECO:0000256" key="1">
    <source>
        <dbReference type="ARBA" id="ARBA00001947"/>
    </source>
</evidence>
<keyword evidence="5" id="KW-0560">Oxidoreductase</keyword>
<dbReference type="CDD" id="cd07363">
    <property type="entry name" value="45_DOPA_Dioxygenase"/>
    <property type="match status" value="1"/>
</dbReference>
<sequence length="288" mass="32265">MVNEMLHQTTGDLSLLKGWNATLPNTEVMPVLFLGHGSPMNAIQSNDFTRSWNSIGTDMGTQPTAILCISAHWLTQGGTAVTAMQQPKTIHDFGGFPQALFDMQYPASGNQALVEATIEAIQSIHVHHDHDWGLDHGTWAVLCHVFPEANIPVVQLSIDYSQGAQYHYDLAKELAQLRRKGVLIVASGNMVHNLRQVAFDKMNDDYGYDWALEADAKMKNFLLDHNHQALIDWDKQGQDFLLSIPTPDHYYPMLYALGLQEEKDELSIFNDRAVGGSLTMTSFRLDQR</sequence>
<evidence type="ECO:0000256" key="3">
    <source>
        <dbReference type="ARBA" id="ARBA00022723"/>
    </source>
</evidence>
<keyword evidence="4" id="KW-0862">Zinc</keyword>
<evidence type="ECO:0000256" key="2">
    <source>
        <dbReference type="ARBA" id="ARBA00007581"/>
    </source>
</evidence>
<dbReference type="GO" id="GO:0008198">
    <property type="term" value="F:ferrous iron binding"/>
    <property type="evidence" value="ECO:0007669"/>
    <property type="project" value="InterPro"/>
</dbReference>
<evidence type="ECO:0000256" key="5">
    <source>
        <dbReference type="ARBA" id="ARBA00023002"/>
    </source>
</evidence>
<dbReference type="InterPro" id="IPR004183">
    <property type="entry name" value="Xdiol_dOase_suB"/>
</dbReference>
<dbReference type="NCBIfam" id="NF007914">
    <property type="entry name" value="PRK10628.1"/>
    <property type="match status" value="1"/>
</dbReference>
<keyword evidence="3" id="KW-0479">Metal-binding</keyword>
<evidence type="ECO:0000313" key="8">
    <source>
        <dbReference type="Proteomes" id="UP000279962"/>
    </source>
</evidence>
<comment type="similarity">
    <text evidence="2">Belongs to the DODA-type extradiol aromatic ring-opening dioxygenase family.</text>
</comment>
<dbReference type="GO" id="GO:0016702">
    <property type="term" value="F:oxidoreductase activity, acting on single donors with incorporation of molecular oxygen, incorporation of two atoms of oxygen"/>
    <property type="evidence" value="ECO:0007669"/>
    <property type="project" value="UniProtKB-ARBA"/>
</dbReference>
<keyword evidence="7" id="KW-0223">Dioxygenase</keyword>
<dbReference type="GO" id="GO:0008270">
    <property type="term" value="F:zinc ion binding"/>
    <property type="evidence" value="ECO:0007669"/>
    <property type="project" value="InterPro"/>
</dbReference>